<dbReference type="InterPro" id="IPR006935">
    <property type="entry name" value="Helicase/UvrB_N"/>
</dbReference>
<evidence type="ECO:0000259" key="3">
    <source>
        <dbReference type="PROSITE" id="PS51194"/>
    </source>
</evidence>
<reference evidence="4 5" key="1">
    <citation type="submission" date="2013-01" db="EMBL/GenBank/DDBJ databases">
        <title>The Genome Sequence of Clostridium clostridioforme 90A8.</title>
        <authorList>
            <consortium name="The Broad Institute Genome Sequencing Platform"/>
            <person name="Earl A."/>
            <person name="Ward D."/>
            <person name="Feldgarden M."/>
            <person name="Gevers D."/>
            <person name="Courvalin P."/>
            <person name="Lambert T."/>
            <person name="Walker B."/>
            <person name="Young S.K."/>
            <person name="Zeng Q."/>
            <person name="Gargeya S."/>
            <person name="Fitzgerald M."/>
            <person name="Haas B."/>
            <person name="Abouelleil A."/>
            <person name="Alvarado L."/>
            <person name="Arachchi H.M."/>
            <person name="Berlin A.M."/>
            <person name="Chapman S.B."/>
            <person name="Dewar J."/>
            <person name="Goldberg J."/>
            <person name="Griggs A."/>
            <person name="Gujja S."/>
            <person name="Hansen M."/>
            <person name="Howarth C."/>
            <person name="Imamovic A."/>
            <person name="Larimer J."/>
            <person name="McCowan C."/>
            <person name="Murphy C."/>
            <person name="Neiman D."/>
            <person name="Pearson M."/>
            <person name="Priest M."/>
            <person name="Roberts A."/>
            <person name="Saif S."/>
            <person name="Shea T."/>
            <person name="Sisk P."/>
            <person name="Sykes S."/>
            <person name="Wortman J."/>
            <person name="Nusbaum C."/>
            <person name="Birren B."/>
        </authorList>
    </citation>
    <scope>NUCLEOTIDE SEQUENCE [LARGE SCALE GENOMIC DNA]</scope>
    <source>
        <strain evidence="4 5">90A8</strain>
    </source>
</reference>
<dbReference type="EMBL" id="AGYR01000005">
    <property type="protein sequence ID" value="ENZ19131.1"/>
    <property type="molecule type" value="Genomic_DNA"/>
</dbReference>
<gene>
    <name evidence="4" type="ORF">HMPREF1090_00514</name>
</gene>
<dbReference type="HOGENOM" id="CLU_000181_0_1_9"/>
<organism evidence="4 5">
    <name type="scientific">[Clostridium] clostridioforme 90A8</name>
    <dbReference type="NCBI Taxonomy" id="999408"/>
    <lineage>
        <taxon>Bacteria</taxon>
        <taxon>Bacillati</taxon>
        <taxon>Bacillota</taxon>
        <taxon>Clostridia</taxon>
        <taxon>Lachnospirales</taxon>
        <taxon>Lachnospiraceae</taxon>
        <taxon>Enterocloster</taxon>
    </lineage>
</organism>
<keyword evidence="4" id="KW-0547">Nucleotide-binding</keyword>
<dbReference type="Proteomes" id="UP000013085">
    <property type="component" value="Unassembled WGS sequence"/>
</dbReference>
<dbReference type="PROSITE" id="PS51194">
    <property type="entry name" value="HELICASE_CTER"/>
    <property type="match status" value="1"/>
</dbReference>
<dbReference type="InterPro" id="IPR029063">
    <property type="entry name" value="SAM-dependent_MTases_sf"/>
</dbReference>
<dbReference type="PANTHER" id="PTHR41313">
    <property type="entry name" value="ADENINE-SPECIFIC METHYLTRANSFERASE"/>
    <property type="match status" value="1"/>
</dbReference>
<dbReference type="Gene3D" id="3.40.50.300">
    <property type="entry name" value="P-loop containing nucleotide triphosphate hydrolases"/>
    <property type="match status" value="2"/>
</dbReference>
<dbReference type="InterPro" id="IPR027417">
    <property type="entry name" value="P-loop_NTPase"/>
</dbReference>
<evidence type="ECO:0000256" key="1">
    <source>
        <dbReference type="SAM" id="Coils"/>
    </source>
</evidence>
<feature type="compositionally biased region" description="Polar residues" evidence="2">
    <location>
        <begin position="285"/>
        <end position="302"/>
    </location>
</feature>
<evidence type="ECO:0000313" key="5">
    <source>
        <dbReference type="Proteomes" id="UP000013085"/>
    </source>
</evidence>
<keyword evidence="4" id="KW-0378">Hydrolase</keyword>
<feature type="coiled-coil region" evidence="1">
    <location>
        <begin position="2055"/>
        <end position="2106"/>
    </location>
</feature>
<feature type="region of interest" description="Disordered" evidence="2">
    <location>
        <begin position="2729"/>
        <end position="2776"/>
    </location>
</feature>
<keyword evidence="4" id="KW-0067">ATP-binding</keyword>
<dbReference type="Pfam" id="PF04851">
    <property type="entry name" value="ResIII"/>
    <property type="match status" value="1"/>
</dbReference>
<feature type="region of interest" description="Disordered" evidence="2">
    <location>
        <begin position="249"/>
        <end position="370"/>
    </location>
</feature>
<dbReference type="Pfam" id="PF18824">
    <property type="entry name" value="LPD11"/>
    <property type="match status" value="1"/>
</dbReference>
<dbReference type="InterPro" id="IPR040789">
    <property type="entry name" value="LPD11"/>
</dbReference>
<dbReference type="GO" id="GO:0005524">
    <property type="term" value="F:ATP binding"/>
    <property type="evidence" value="ECO:0007669"/>
    <property type="project" value="InterPro"/>
</dbReference>
<dbReference type="InterPro" id="IPR052933">
    <property type="entry name" value="DNA_Protect_Modify"/>
</dbReference>
<dbReference type="Pfam" id="PF00271">
    <property type="entry name" value="Helicase_C"/>
    <property type="match status" value="1"/>
</dbReference>
<feature type="compositionally biased region" description="Basic and acidic residues" evidence="2">
    <location>
        <begin position="2738"/>
        <end position="2749"/>
    </location>
</feature>
<comment type="caution">
    <text evidence="4">The sequence shown here is derived from an EMBL/GenBank/DDBJ whole genome shotgun (WGS) entry which is preliminary data.</text>
</comment>
<dbReference type="InterPro" id="IPR014001">
    <property type="entry name" value="Helicase_ATP-bd"/>
</dbReference>
<protein>
    <submittedName>
        <fullName evidence="4">DEAD-like helicase</fullName>
    </submittedName>
</protein>
<proteinExistence type="predicted"/>
<accession>A0A0E2HEW5</accession>
<dbReference type="SMART" id="SM00487">
    <property type="entry name" value="DEXDc"/>
    <property type="match status" value="1"/>
</dbReference>
<feature type="compositionally biased region" description="Basic and acidic residues" evidence="2">
    <location>
        <begin position="2756"/>
        <end position="2776"/>
    </location>
</feature>
<keyword evidence="4" id="KW-0347">Helicase</keyword>
<dbReference type="SUPFAM" id="SSF52540">
    <property type="entry name" value="P-loop containing nucleoside triphosphate hydrolases"/>
    <property type="match status" value="2"/>
</dbReference>
<name>A0A0E2HEW5_9FIRM</name>
<feature type="compositionally biased region" description="Basic and acidic residues" evidence="2">
    <location>
        <begin position="249"/>
        <end position="284"/>
    </location>
</feature>
<dbReference type="GO" id="GO:0004386">
    <property type="term" value="F:helicase activity"/>
    <property type="evidence" value="ECO:0007669"/>
    <property type="project" value="UniProtKB-KW"/>
</dbReference>
<dbReference type="PANTHER" id="PTHR41313:SF1">
    <property type="entry name" value="DNA METHYLASE ADENINE-SPECIFIC DOMAIN-CONTAINING PROTEIN"/>
    <property type="match status" value="1"/>
</dbReference>
<keyword evidence="1" id="KW-0175">Coiled coil</keyword>
<dbReference type="InterPro" id="IPR001650">
    <property type="entry name" value="Helicase_C-like"/>
</dbReference>
<evidence type="ECO:0000313" key="4">
    <source>
        <dbReference type="EMBL" id="ENZ19131.1"/>
    </source>
</evidence>
<evidence type="ECO:0000256" key="2">
    <source>
        <dbReference type="SAM" id="MobiDB-lite"/>
    </source>
</evidence>
<sequence>MNAKERFYSGLAKETIGKITSNTDNWTSFLRTMSRNYEFTYPEQVMIYAQRPNATFCKPYEDWNAENYRRYVKRGSTGIALFVMNRDKPYLRYVFDVADTGVRRSSPELKPWEVTPENRSYVMEAMERTFGVAADGVLEAQLEDIASALAAEYWDDYKKQFLDIVANSFLEEYDELNIEVAFKNAVANSVSYTMYCRFVESPDNYFEHEDFQKVFDFNTRQTVNALGTAVNAISTRMFQEIEKAIGEHEQIKATERSTDYERDDLQTGRRLSDSEPSVGERGRETSGQVRQDASSIFGTEQSDAPERHDSDGEPVPAPVGDRGNSESQSGVSDGAVPEGQPRTGQGNAADGVGAAHEQPESTGGGSRDDGAYQQLSLNLFLSENEQISFIDRAESFTPSAFSFAQEEIDHFLLLGSNTDEARKVVALEYMKQKPLEEIVQTLKQVYHGGYGLKEDSGNICAWYAEDGIHLAKGSSAIDSPRAQIVSWETVAERIGELLENGRFATNVELVEASGYERQKLAESLWHLYHDLSEEARSSNYLAILHQEPFRGFPDETADLAEKLDDPRFHATLVQQYSEFRKTLAENPDLLRFHYHKLNLIQKQLYELNMPLREYQTDMMQMPLVRQFITDDEVNADLTRGSGFSGGKARIYNYWQENHSAKEKMDFLKHEYGTGGHSHACSGATHSGQDHDAKGVAYTKSGCDKLQMSWAQVVQRIDGLIRKGRYLSPEEEAERQAIEEAKTDPLEDVYDRFAVIDTEDGEYAIWDNQTDDYYVDPEGVTEYFTDEWLANDYLEEVRQSVAAMESVQPEAPVAEPAEVVEASASEEPKWNYQVGDTVYLDDTAFRVEQITDREVQLRDPTLAYPIFRAENRENFERMLSQDERNHAVRVDAQTEEKPVTEDFLGKTEPRDYTPEYQLLDRLRMDCEYFLGAGQHSEKHLWAGNRHAQIAKMRELYEMIPDKPEWLTPEMINSYEERMAPRYLVAAYHHFENGFDDKLDYYTLEEAEKAAQGYVDGTMEDDGFKYDGAAVYDQQEHKCIRIYGDYPDEKAHAQVRASAEPEQQEPEHFIDHFYVAEDIQKRGALDIKEYSSFDDALRAYYALPDTQRKALGAMNTRDLPGSLDFVQCVDGKDTIIQDYAQVDGWQNAEVMDIIAQLEQSITTREIPPVPAVNFHITDDNIGEGGPKQKFARNIAAIETLFKLESENRNATTEEQEILSNYVGWGGLADAFDPDKGNWAKEYQTLKNLLSEDEYAAARASTLNAHYTSPTVIRSIYDAVGQMGFETGNILEPAMGIGNFFGMLPPEMQSSRLYGVELDSITGRIAQKLYPNAEIKVAGFETTDRRDFYDLAVGNVPFGNYKVSDKPYDKLGFSIHNYFFAKALDQVRPGGVVAFVTSRYTMDSKNSDARRYMAQRAELLGAIRLPNDAFKKNAGTEVVSDILFLQKRDHPIDIVPEWVNLDRTEEGHTMNSYFVAHPEMVLGDTVEESTAYGMDITVRPIEGMELSELLKEAVSHIQGTYQAVELPEADKGKEIETIPATPDVKNFSYTVVDGNVYFRENSLMRRVDLNEKAKDRVMGMVELRGIVNELIEYQLEDYPDEMITQKQAELNDAYDAFAAKNGLINNRANGQAFADDSSYYLLCSLENVDEDGNLKSKADMFTKRTIKPERRVTSVDTPSEALAISIGERGKVDLPFMAQLLGTPGEYDAIQAELRGVIFKDPMAPDAVEVGWQTADDYLSGDVRSKLRVAQMAADRDSSFHINVEALQKAQPKDLDASEIDVRLGATWIDADYIQQFMEETFETPYYLRRSIEVKFSELTAEWRINGKSSPNYNDVAAYVTYGTERANAYRILEETLNLKDIRIYDTIEDADGKQKRVLNKKETTLAQQKQQAIKDAFRDWIWRDPHRRETLSTKYNELFNSTRPREYDGSHIRFGGMNPDITLREHQRNAIAHVLYGGNTLLAHEVGAGKTFEMAASAMESKRLGLSQKSLFVVPNHLTLQWANEFLHLYPSAKLLVATKKDFETANRKKFCARIATGDYDAVIIGHSQFEKIPLSAERQERQLREQIDEIEGAIAELKWQRGENFTIKQMEKTRKSLEARLDKLLAADKKDDVITFEQLGVDRLFVDESHAFKNLFLYTKMRNVAGLSTSEAQKSSDMFMKCRYMDELTGGRGVIFATGTPVSNSMTELYTVMRYLQYSTLQQKNLTHFDSWASTFGETTTAIELAPEGTGYRARTRFAKFFNLPELMNMFKEVADIKTSDQLHLPVPEAKFETVVVQPSEYQKDMVASLSERAADVHAGIVDPSVDNMLKITSDGRKLGLDQRLMNTLLPDDPDSKLNACVGNILRIWQDGQADKLTQLVFCDLSTPKNDGTFNVYDDVKTKLIANGVPAEEVAFIHDADTEAKKKDLFAKVRTGQVRVLLGSTQKMGAGTNVQDKLVAVHHLDVGWRPSDMTQRNGRIIRQGNRNKEVQVYQYVTEGTFDAYLYQTLENKQKFISQIMTSKSPVRSCDDVDEQALSYAEIKALCAGNPLIKEKMDLDIDVARLKVLKADHQSQQYRMEDKLLKYFPAEIEKQTGYIHGFEADIKTVEAHPQIADGFCGMEIMGKAYTEKADAGEILLAACKDTKSADPVPLGSYRGFQMELSFDSFRNEFDVTLKGAVSHRVALGTDARGNITRLDNALAGILERLERANEQLNNLYNQQEAAKAEVGKPFPQEAELTAKSQRLAELDAALNMEDSVENRDERSESERPSVLADLKSKAEHIPPAKYSETREEVL</sequence>
<feature type="coiled-coil region" evidence="1">
    <location>
        <begin position="2673"/>
        <end position="2707"/>
    </location>
</feature>
<dbReference type="SUPFAM" id="SSF53335">
    <property type="entry name" value="S-adenosyl-L-methionine-dependent methyltransferases"/>
    <property type="match status" value="1"/>
</dbReference>
<feature type="domain" description="Helicase C-terminal" evidence="3">
    <location>
        <begin position="2349"/>
        <end position="2506"/>
    </location>
</feature>
<dbReference type="PATRIC" id="fig|999408.3.peg.551"/>
<dbReference type="Gene3D" id="3.40.50.150">
    <property type="entry name" value="Vaccinia Virus protein VP39"/>
    <property type="match status" value="1"/>
</dbReference>